<proteinExistence type="predicted"/>
<accession>A0A2P2PN02</accession>
<organism evidence="1">
    <name type="scientific">Rhizophora mucronata</name>
    <name type="common">Asiatic mangrove</name>
    <dbReference type="NCBI Taxonomy" id="61149"/>
    <lineage>
        <taxon>Eukaryota</taxon>
        <taxon>Viridiplantae</taxon>
        <taxon>Streptophyta</taxon>
        <taxon>Embryophyta</taxon>
        <taxon>Tracheophyta</taxon>
        <taxon>Spermatophyta</taxon>
        <taxon>Magnoliopsida</taxon>
        <taxon>eudicotyledons</taxon>
        <taxon>Gunneridae</taxon>
        <taxon>Pentapetalae</taxon>
        <taxon>rosids</taxon>
        <taxon>fabids</taxon>
        <taxon>Malpighiales</taxon>
        <taxon>Rhizophoraceae</taxon>
        <taxon>Rhizophora</taxon>
    </lineage>
</organism>
<dbReference type="AlphaFoldDB" id="A0A2P2PN02"/>
<name>A0A2P2PN02_RHIMU</name>
<evidence type="ECO:0000313" key="1">
    <source>
        <dbReference type="EMBL" id="MBX56123.1"/>
    </source>
</evidence>
<sequence length="65" mass="7828">MVIFMLKIRVWFWRCMHTNSRNSNNSLNTQGWEEGVYSQTYINKSQKGFSFLNLDPLRQILHFNS</sequence>
<reference evidence="1" key="1">
    <citation type="submission" date="2018-02" db="EMBL/GenBank/DDBJ databases">
        <title>Rhizophora mucronata_Transcriptome.</title>
        <authorList>
            <person name="Meera S.P."/>
            <person name="Sreeshan A."/>
            <person name="Augustine A."/>
        </authorList>
    </citation>
    <scope>NUCLEOTIDE SEQUENCE</scope>
    <source>
        <tissue evidence="1">Leaf</tissue>
    </source>
</reference>
<protein>
    <submittedName>
        <fullName evidence="1">Uncharacterized protein</fullName>
    </submittedName>
</protein>
<dbReference type="EMBL" id="GGEC01075639">
    <property type="protein sequence ID" value="MBX56123.1"/>
    <property type="molecule type" value="Transcribed_RNA"/>
</dbReference>